<dbReference type="InterPro" id="IPR036318">
    <property type="entry name" value="FAD-bd_PCMH-like_sf"/>
</dbReference>
<reference evidence="5" key="1">
    <citation type="submission" date="2023-07" db="EMBL/GenBank/DDBJ databases">
        <title>30 novel species of actinomycetes from the DSMZ collection.</title>
        <authorList>
            <person name="Nouioui I."/>
        </authorList>
    </citation>
    <scope>NUCLEOTIDE SEQUENCE [LARGE SCALE GENOMIC DNA]</scope>
    <source>
        <strain evidence="5">DSM 44743</strain>
    </source>
</reference>
<proteinExistence type="predicted"/>
<keyword evidence="2" id="KW-0274">FAD</keyword>
<evidence type="ECO:0000313" key="4">
    <source>
        <dbReference type="EMBL" id="MDT0327443.1"/>
    </source>
</evidence>
<organism evidence="4 5">
    <name type="scientific">Nocardiopsis lambiniae</name>
    <dbReference type="NCBI Taxonomy" id="3075539"/>
    <lineage>
        <taxon>Bacteria</taxon>
        <taxon>Bacillati</taxon>
        <taxon>Actinomycetota</taxon>
        <taxon>Actinomycetes</taxon>
        <taxon>Streptosporangiales</taxon>
        <taxon>Nocardiopsidaceae</taxon>
        <taxon>Nocardiopsis</taxon>
    </lineage>
</organism>
<dbReference type="PROSITE" id="PS51387">
    <property type="entry name" value="FAD_PCMH"/>
    <property type="match status" value="1"/>
</dbReference>
<evidence type="ECO:0000313" key="5">
    <source>
        <dbReference type="Proteomes" id="UP001183390"/>
    </source>
</evidence>
<dbReference type="InterPro" id="IPR006094">
    <property type="entry name" value="Oxid_FAD_bind_N"/>
</dbReference>
<comment type="caution">
    <text evidence="4">The sequence shown here is derived from an EMBL/GenBank/DDBJ whole genome shotgun (WGS) entry which is preliminary data.</text>
</comment>
<accession>A0ABU2M468</accession>
<evidence type="ECO:0000256" key="2">
    <source>
        <dbReference type="ARBA" id="ARBA00022827"/>
    </source>
</evidence>
<evidence type="ECO:0000256" key="1">
    <source>
        <dbReference type="ARBA" id="ARBA00022630"/>
    </source>
</evidence>
<feature type="domain" description="FAD-binding PCMH-type" evidence="3">
    <location>
        <begin position="19"/>
        <end position="196"/>
    </location>
</feature>
<dbReference type="RefSeq" id="WP_311510216.1">
    <property type="nucleotide sequence ID" value="NZ_JAVREP010000001.1"/>
</dbReference>
<dbReference type="SUPFAM" id="SSF55103">
    <property type="entry name" value="FAD-linked oxidases, C-terminal domain"/>
    <property type="match status" value="1"/>
</dbReference>
<dbReference type="InterPro" id="IPR016169">
    <property type="entry name" value="FAD-bd_PCMH_sub2"/>
</dbReference>
<evidence type="ECO:0000259" key="3">
    <source>
        <dbReference type="PROSITE" id="PS51387"/>
    </source>
</evidence>
<dbReference type="InterPro" id="IPR016164">
    <property type="entry name" value="FAD-linked_Oxase-like_C"/>
</dbReference>
<sequence length="415" mass="42553">MTRQGIEDVRAGGPEDAVCGVVPTHVARPRDTETLGRLLAGAAERGRSVAVRGGGTAQDWGGRPRTVDLLVDTGALTWIDHDAGDLVVEVGAGTPVAELTATLAKAGQRLSVDPVRAGGTVGGLLATGVCGPRRLRTGTLRNLVIGMTVVRADGVVARSGGRVVKNVAGYDLAKLHTGGYGTLGVIASAAFRLHPLPPALRLIELPLPSLAHAERRLTLLRAGRAVPAAVELDWPGQGRSRLRVVLEGTSEGVRARTADLVTALAPGLPAGEVGVRDALPPGWGLLPTEGTLIRLSVPPARSAAAVARAAELGDAVGTDLRVTGSAGAGALVVAVPPGASAEVIGLLLEGLRSVPEWSATVLRAEPHVHEAGVDLWGEVPGLAVMRAIKDALDPGHRLAPGRFVTDGPDDLREEP</sequence>
<name>A0ABU2M468_9ACTN</name>
<dbReference type="PANTHER" id="PTHR11748:SF103">
    <property type="entry name" value="GLYCOLATE OXIDASE SUBUNIT GLCE"/>
    <property type="match status" value="1"/>
</dbReference>
<dbReference type="InterPro" id="IPR016166">
    <property type="entry name" value="FAD-bd_PCMH"/>
</dbReference>
<dbReference type="EMBL" id="JAVREP010000001">
    <property type="protein sequence ID" value="MDT0327443.1"/>
    <property type="molecule type" value="Genomic_DNA"/>
</dbReference>
<gene>
    <name evidence="4" type="ORF">RM479_03370</name>
</gene>
<dbReference type="PANTHER" id="PTHR11748">
    <property type="entry name" value="D-LACTATE DEHYDROGENASE"/>
    <property type="match status" value="1"/>
</dbReference>
<dbReference type="Pfam" id="PF01565">
    <property type="entry name" value="FAD_binding_4"/>
    <property type="match status" value="1"/>
</dbReference>
<keyword evidence="1" id="KW-0285">Flavoprotein</keyword>
<dbReference type="Gene3D" id="3.30.465.10">
    <property type="match status" value="1"/>
</dbReference>
<dbReference type="SUPFAM" id="SSF56176">
    <property type="entry name" value="FAD-binding/transporter-associated domain-like"/>
    <property type="match status" value="1"/>
</dbReference>
<dbReference type="Proteomes" id="UP001183390">
    <property type="component" value="Unassembled WGS sequence"/>
</dbReference>
<protein>
    <submittedName>
        <fullName evidence="4">FAD-binding oxidoreductase</fullName>
    </submittedName>
</protein>
<keyword evidence="5" id="KW-1185">Reference proteome</keyword>